<protein>
    <submittedName>
        <fullName evidence="2">Uncharacterized protein</fullName>
    </submittedName>
</protein>
<dbReference type="EMBL" id="LNCU01000008">
    <property type="protein sequence ID" value="KWV61117.1"/>
    <property type="molecule type" value="Genomic_DNA"/>
</dbReference>
<feature type="compositionally biased region" description="Low complexity" evidence="1">
    <location>
        <begin position="15"/>
        <end position="24"/>
    </location>
</feature>
<evidence type="ECO:0000313" key="2">
    <source>
        <dbReference type="EMBL" id="KWV61117.1"/>
    </source>
</evidence>
<dbReference type="AlphaFoldDB" id="A0A125QAN8"/>
<feature type="region of interest" description="Disordered" evidence="1">
    <location>
        <begin position="1"/>
        <end position="24"/>
    </location>
</feature>
<reference evidence="2 3" key="1">
    <citation type="submission" date="2015-11" db="EMBL/GenBank/DDBJ databases">
        <title>Draft Genome Sequence of the Strain BR 10303 (Bradyrhizobium sp.) isolated from nodules of Centrolobium paraense.</title>
        <authorList>
            <person name="Zelli J.E."/>
            <person name="Simoes-Araujo J.L."/>
            <person name="Barauna A.C."/>
            <person name="Silva K."/>
        </authorList>
    </citation>
    <scope>NUCLEOTIDE SEQUENCE [LARGE SCALE GENOMIC DNA]</scope>
    <source>
        <strain evidence="2 3">BR 10303</strain>
    </source>
</reference>
<evidence type="ECO:0000256" key="1">
    <source>
        <dbReference type="SAM" id="MobiDB-lite"/>
    </source>
</evidence>
<proteinExistence type="predicted"/>
<sequence>MMRVSDRMSRPNHQPVTVTTRGPTTGHVREFATLGELLDHLGSEPEVLTQVGPKPNPELQDAIVAADIEAYRAALVTAVRLDASLDRELLKAAELIAAAATPGTRDVVVKINHAMLAQIQSLRCRGYIVSAKGLGDRSWRWRCTLSSRWVQAAGL</sequence>
<dbReference type="RefSeq" id="WP_066498647.1">
    <property type="nucleotide sequence ID" value="NZ_LNCU01000008.1"/>
</dbReference>
<dbReference type="Proteomes" id="UP000057737">
    <property type="component" value="Unassembled WGS sequence"/>
</dbReference>
<comment type="caution">
    <text evidence="2">The sequence shown here is derived from an EMBL/GenBank/DDBJ whole genome shotgun (WGS) entry which is preliminary data.</text>
</comment>
<evidence type="ECO:0000313" key="3">
    <source>
        <dbReference type="Proteomes" id="UP000057737"/>
    </source>
</evidence>
<gene>
    <name evidence="2" type="ORF">AS156_25795</name>
</gene>
<keyword evidence="3" id="KW-1185">Reference proteome</keyword>
<organism evidence="2 3">
    <name type="scientific">Bradyrhizobium macuxiense</name>
    <dbReference type="NCBI Taxonomy" id="1755647"/>
    <lineage>
        <taxon>Bacteria</taxon>
        <taxon>Pseudomonadati</taxon>
        <taxon>Pseudomonadota</taxon>
        <taxon>Alphaproteobacteria</taxon>
        <taxon>Hyphomicrobiales</taxon>
        <taxon>Nitrobacteraceae</taxon>
        <taxon>Bradyrhizobium</taxon>
    </lineage>
</organism>
<accession>A0A125QAN8</accession>
<name>A0A125QAN8_9BRAD</name>